<keyword evidence="7" id="KW-1185">Reference proteome</keyword>
<dbReference type="PROSITE" id="PS00463">
    <property type="entry name" value="ZN2_CY6_FUNGAL_1"/>
    <property type="match status" value="1"/>
</dbReference>
<dbReference type="GO" id="GO:0006351">
    <property type="term" value="P:DNA-templated transcription"/>
    <property type="evidence" value="ECO:0007669"/>
    <property type="project" value="InterPro"/>
</dbReference>
<evidence type="ECO:0000313" key="6">
    <source>
        <dbReference type="EMBL" id="WWC92090.1"/>
    </source>
</evidence>
<reference evidence="6 7" key="1">
    <citation type="submission" date="2024-01" db="EMBL/GenBank/DDBJ databases">
        <title>Comparative genomics of Cryptococcus and Kwoniella reveals pathogenesis evolution and contrasting modes of karyotype evolution via chromosome fusion or intercentromeric recombination.</title>
        <authorList>
            <person name="Coelho M.A."/>
            <person name="David-Palma M."/>
            <person name="Shea T."/>
            <person name="Bowers K."/>
            <person name="McGinley-Smith S."/>
            <person name="Mohammad A.W."/>
            <person name="Gnirke A."/>
            <person name="Yurkov A.M."/>
            <person name="Nowrousian M."/>
            <person name="Sun S."/>
            <person name="Cuomo C.A."/>
            <person name="Heitman J."/>
        </authorList>
    </citation>
    <scope>NUCLEOTIDE SEQUENCE [LARGE SCALE GENOMIC DNA]</scope>
    <source>
        <strain evidence="6 7">CBS 6074</strain>
    </source>
</reference>
<accession>A0AAX4K5N2</accession>
<dbReference type="GO" id="GO:0003677">
    <property type="term" value="F:DNA binding"/>
    <property type="evidence" value="ECO:0007669"/>
    <property type="project" value="InterPro"/>
</dbReference>
<dbReference type="InterPro" id="IPR036864">
    <property type="entry name" value="Zn2-C6_fun-type_DNA-bd_sf"/>
</dbReference>
<dbReference type="GO" id="GO:0005634">
    <property type="term" value="C:nucleus"/>
    <property type="evidence" value="ECO:0007669"/>
    <property type="project" value="UniProtKB-SubCell"/>
</dbReference>
<dbReference type="InterPro" id="IPR001138">
    <property type="entry name" value="Zn2Cys6_DnaBD"/>
</dbReference>
<dbReference type="InterPro" id="IPR050613">
    <property type="entry name" value="Sec_Metabolite_Reg"/>
</dbReference>
<feature type="compositionally biased region" description="Polar residues" evidence="4">
    <location>
        <begin position="104"/>
        <end position="122"/>
    </location>
</feature>
<keyword evidence="3" id="KW-0539">Nucleus</keyword>
<dbReference type="SMART" id="SM00906">
    <property type="entry name" value="Fungal_trans"/>
    <property type="match status" value="1"/>
</dbReference>
<protein>
    <recommendedName>
        <fullName evidence="5">Zn(2)-C6 fungal-type domain-containing protein</fullName>
    </recommendedName>
</protein>
<dbReference type="EMBL" id="CP144107">
    <property type="protein sequence ID" value="WWC92090.1"/>
    <property type="molecule type" value="Genomic_DNA"/>
</dbReference>
<dbReference type="Gene3D" id="4.10.240.10">
    <property type="entry name" value="Zn(2)-C6 fungal-type DNA-binding domain"/>
    <property type="match status" value="1"/>
</dbReference>
<dbReference type="SUPFAM" id="SSF57701">
    <property type="entry name" value="Zn2/Cys6 DNA-binding domain"/>
    <property type="match status" value="1"/>
</dbReference>
<evidence type="ECO:0000256" key="2">
    <source>
        <dbReference type="ARBA" id="ARBA00022723"/>
    </source>
</evidence>
<evidence type="ECO:0000256" key="1">
    <source>
        <dbReference type="ARBA" id="ARBA00004123"/>
    </source>
</evidence>
<dbReference type="GO" id="GO:0008270">
    <property type="term" value="F:zinc ion binding"/>
    <property type="evidence" value="ECO:0007669"/>
    <property type="project" value="InterPro"/>
</dbReference>
<dbReference type="Proteomes" id="UP001355207">
    <property type="component" value="Chromosome 10"/>
</dbReference>
<feature type="domain" description="Zn(2)-C6 fungal-type" evidence="5">
    <location>
        <begin position="18"/>
        <end position="47"/>
    </location>
</feature>
<dbReference type="RefSeq" id="XP_066078852.1">
    <property type="nucleotide sequence ID" value="XM_066222755.1"/>
</dbReference>
<feature type="region of interest" description="Disordered" evidence="4">
    <location>
        <begin position="636"/>
        <end position="663"/>
    </location>
</feature>
<dbReference type="Pfam" id="PF00172">
    <property type="entry name" value="Zn_clus"/>
    <property type="match status" value="1"/>
</dbReference>
<gene>
    <name evidence="6" type="ORF">L201_007044</name>
</gene>
<dbReference type="PROSITE" id="PS50048">
    <property type="entry name" value="ZN2_CY6_FUNGAL_2"/>
    <property type="match status" value="1"/>
</dbReference>
<dbReference type="CDD" id="cd00067">
    <property type="entry name" value="GAL4"/>
    <property type="match status" value="1"/>
</dbReference>
<dbReference type="PANTHER" id="PTHR31001:SF56">
    <property type="entry name" value="ZN(2)-C6 FUNGAL-TYPE DOMAIN-CONTAINING PROTEIN"/>
    <property type="match status" value="1"/>
</dbReference>
<dbReference type="GeneID" id="91097713"/>
<evidence type="ECO:0000259" key="5">
    <source>
        <dbReference type="PROSITE" id="PS50048"/>
    </source>
</evidence>
<name>A0AAX4K5N2_9TREE</name>
<keyword evidence="2" id="KW-0479">Metal-binding</keyword>
<dbReference type="CDD" id="cd12148">
    <property type="entry name" value="fungal_TF_MHR"/>
    <property type="match status" value="1"/>
</dbReference>
<evidence type="ECO:0000256" key="4">
    <source>
        <dbReference type="SAM" id="MobiDB-lite"/>
    </source>
</evidence>
<feature type="region of interest" description="Disordered" evidence="4">
    <location>
        <begin position="96"/>
        <end position="122"/>
    </location>
</feature>
<evidence type="ECO:0000313" key="7">
    <source>
        <dbReference type="Proteomes" id="UP001355207"/>
    </source>
</evidence>
<comment type="subcellular location">
    <subcellularLocation>
        <location evidence="1">Nucleus</location>
    </subcellularLocation>
</comment>
<evidence type="ECO:0000256" key="3">
    <source>
        <dbReference type="ARBA" id="ARBA00023242"/>
    </source>
</evidence>
<organism evidence="6 7">
    <name type="scientific">Kwoniella dendrophila CBS 6074</name>
    <dbReference type="NCBI Taxonomy" id="1295534"/>
    <lineage>
        <taxon>Eukaryota</taxon>
        <taxon>Fungi</taxon>
        <taxon>Dikarya</taxon>
        <taxon>Basidiomycota</taxon>
        <taxon>Agaricomycotina</taxon>
        <taxon>Tremellomycetes</taxon>
        <taxon>Tremellales</taxon>
        <taxon>Cryptococcaceae</taxon>
        <taxon>Kwoniella</taxon>
    </lineage>
</organism>
<dbReference type="Pfam" id="PF04082">
    <property type="entry name" value="Fungal_trans"/>
    <property type="match status" value="1"/>
</dbReference>
<proteinExistence type="predicted"/>
<dbReference type="AlphaFoldDB" id="A0AAX4K5N2"/>
<dbReference type="GO" id="GO:0000981">
    <property type="term" value="F:DNA-binding transcription factor activity, RNA polymerase II-specific"/>
    <property type="evidence" value="ECO:0007669"/>
    <property type="project" value="InterPro"/>
</dbReference>
<dbReference type="SMART" id="SM00066">
    <property type="entry name" value="GAL4"/>
    <property type="match status" value="1"/>
</dbReference>
<dbReference type="PANTHER" id="PTHR31001">
    <property type="entry name" value="UNCHARACTERIZED TRANSCRIPTIONAL REGULATORY PROTEIN"/>
    <property type="match status" value="1"/>
</dbReference>
<dbReference type="InterPro" id="IPR007219">
    <property type="entry name" value="XnlR_reg_dom"/>
</dbReference>
<sequence length="737" mass="82150">MPPAESSAKSGKRKKPLSCAECRRLKLKCELVFPCNHCVKRGLASICPEGELVNGSRRTKILASTEDLHKRIASLEEALKVATSSRHPLLASSLYANRKEVKNRSPQPQAENSDTPTNSDTLASVSHLTLGNDPHTSRYYGAASSVYFSKHYLPPSNQAVSSSPAGSSVQYDFASPSDFTDLFPPHSRVPRLDMKEIISMFLPPPDVTLTIAEIYYSTVGWYSNIVQRRVWDHNLLPHIYQDPNALHPGPVRPQWLALSLLVLAAGALMDLSRPPHNDLARNCFNGARACLAMDPSHSMTYVQCLFLYGFYIMNGGTDTSGGDTFWPLLRMAMGICEAIGLHRDGSHWNLHTALERRIVFWEIHGMDVLQSVSLGRGQCILDSSIDVEIPISTRSDYSGFHSKTYELTKIWSQINERQVKVKPWIYNEVYEIDQLIIKFQDDLPYHLSPVVPPSPDDLIDPIRHKEAFQRNMLLLYINEARLTLHRGWFIRTLKESPIEPLSSPLKQSYLSCLESCRAIVSLVKNMIVLQGQLIHRRWHFFFHLFGACVCLAAAVIRAPTSSLARTVLAELEAGVALFQITEREEFVTVDRLREKAVRAVQSSRATTPIHGNEGETEDLDLLGAGKTLTNSITSSIPRGGNGNHNNVHNDNHQSIPTSSTLSSSTYQPAAAINSLSIPHTGLPLLDQAALDNQNLNIDFSEAMSMNDMLDDDAFNATQLEWSDFDMNAFLQEIGVLP</sequence>